<name>A0A392UX56_9FABA</name>
<protein>
    <submittedName>
        <fullName evidence="1">Uncharacterized protein</fullName>
    </submittedName>
</protein>
<dbReference type="AlphaFoldDB" id="A0A392UX56"/>
<keyword evidence="2" id="KW-1185">Reference proteome</keyword>
<sequence>MWPDWGYEKFVGYSSCSVTRQTRQHGWVPLQKFQHECLAAPPCLNLSPPHRRLFPPSTTS</sequence>
<comment type="caution">
    <text evidence="1">The sequence shown here is derived from an EMBL/GenBank/DDBJ whole genome shotgun (WGS) entry which is preliminary data.</text>
</comment>
<proteinExistence type="predicted"/>
<evidence type="ECO:0000313" key="1">
    <source>
        <dbReference type="EMBL" id="MCI80616.1"/>
    </source>
</evidence>
<organism evidence="1 2">
    <name type="scientific">Trifolium medium</name>
    <dbReference type="NCBI Taxonomy" id="97028"/>
    <lineage>
        <taxon>Eukaryota</taxon>
        <taxon>Viridiplantae</taxon>
        <taxon>Streptophyta</taxon>
        <taxon>Embryophyta</taxon>
        <taxon>Tracheophyta</taxon>
        <taxon>Spermatophyta</taxon>
        <taxon>Magnoliopsida</taxon>
        <taxon>eudicotyledons</taxon>
        <taxon>Gunneridae</taxon>
        <taxon>Pentapetalae</taxon>
        <taxon>rosids</taxon>
        <taxon>fabids</taxon>
        <taxon>Fabales</taxon>
        <taxon>Fabaceae</taxon>
        <taxon>Papilionoideae</taxon>
        <taxon>50 kb inversion clade</taxon>
        <taxon>NPAAA clade</taxon>
        <taxon>Hologalegina</taxon>
        <taxon>IRL clade</taxon>
        <taxon>Trifolieae</taxon>
        <taxon>Trifolium</taxon>
    </lineage>
</organism>
<dbReference type="Proteomes" id="UP000265520">
    <property type="component" value="Unassembled WGS sequence"/>
</dbReference>
<gene>
    <name evidence="1" type="ORF">A2U01_0101887</name>
</gene>
<feature type="non-terminal residue" evidence="1">
    <location>
        <position position="60"/>
    </location>
</feature>
<evidence type="ECO:0000313" key="2">
    <source>
        <dbReference type="Proteomes" id="UP000265520"/>
    </source>
</evidence>
<reference evidence="1 2" key="1">
    <citation type="journal article" date="2018" name="Front. Plant Sci.">
        <title>Red Clover (Trifolium pratense) and Zigzag Clover (T. medium) - A Picture of Genomic Similarities and Differences.</title>
        <authorList>
            <person name="Dluhosova J."/>
            <person name="Istvanek J."/>
            <person name="Nedelnik J."/>
            <person name="Repkova J."/>
        </authorList>
    </citation>
    <scope>NUCLEOTIDE SEQUENCE [LARGE SCALE GENOMIC DNA]</scope>
    <source>
        <strain evidence="2">cv. 10/8</strain>
        <tissue evidence="1">Leaf</tissue>
    </source>
</reference>
<accession>A0A392UX56</accession>
<dbReference type="EMBL" id="LXQA010999648">
    <property type="protein sequence ID" value="MCI80616.1"/>
    <property type="molecule type" value="Genomic_DNA"/>
</dbReference>